<sequence length="81" mass="9319">MTVSKHELTVQQVAGFWSLEASRFWKTNEPTSIILKQTIYVRKCILGIYHPTNCPSEEMSQLPIVVPYKLASYQLSPYQLS</sequence>
<evidence type="ECO:0000313" key="1">
    <source>
        <dbReference type="Proteomes" id="UP000887565"/>
    </source>
</evidence>
<protein>
    <submittedName>
        <fullName evidence="2">Uncharacterized protein</fullName>
    </submittedName>
</protein>
<evidence type="ECO:0000313" key="2">
    <source>
        <dbReference type="WBParaSite" id="nRc.2.0.1.t47948-RA"/>
    </source>
</evidence>
<dbReference type="AlphaFoldDB" id="A0A915LC77"/>
<dbReference type="WBParaSite" id="nRc.2.0.1.t47948-RA">
    <property type="protein sequence ID" value="nRc.2.0.1.t47948-RA"/>
    <property type="gene ID" value="nRc.2.0.1.g47948"/>
</dbReference>
<reference evidence="2" key="1">
    <citation type="submission" date="2022-11" db="UniProtKB">
        <authorList>
            <consortium name="WormBaseParasite"/>
        </authorList>
    </citation>
    <scope>IDENTIFICATION</scope>
</reference>
<organism evidence="1 2">
    <name type="scientific">Romanomermis culicivorax</name>
    <name type="common">Nematode worm</name>
    <dbReference type="NCBI Taxonomy" id="13658"/>
    <lineage>
        <taxon>Eukaryota</taxon>
        <taxon>Metazoa</taxon>
        <taxon>Ecdysozoa</taxon>
        <taxon>Nematoda</taxon>
        <taxon>Enoplea</taxon>
        <taxon>Dorylaimia</taxon>
        <taxon>Mermithida</taxon>
        <taxon>Mermithoidea</taxon>
        <taxon>Mermithidae</taxon>
        <taxon>Romanomermis</taxon>
    </lineage>
</organism>
<keyword evidence="1" id="KW-1185">Reference proteome</keyword>
<accession>A0A915LC77</accession>
<name>A0A915LC77_ROMCU</name>
<proteinExistence type="predicted"/>
<dbReference type="Proteomes" id="UP000887565">
    <property type="component" value="Unplaced"/>
</dbReference>